<comment type="similarity">
    <text evidence="1">Belongs to the LysR transcriptional regulatory family.</text>
</comment>
<dbReference type="RefSeq" id="WP_184661167.1">
    <property type="nucleotide sequence ID" value="NZ_JACHFQ010000008.1"/>
</dbReference>
<dbReference type="EMBL" id="JACHFQ010000008">
    <property type="protein sequence ID" value="MBB5227187.1"/>
    <property type="molecule type" value="Genomic_DNA"/>
</dbReference>
<dbReference type="Pfam" id="PF00126">
    <property type="entry name" value="HTH_1"/>
    <property type="match status" value="1"/>
</dbReference>
<keyword evidence="2" id="KW-0805">Transcription regulation</keyword>
<accession>A0A7W8GBC1</accession>
<dbReference type="Gene3D" id="3.40.190.10">
    <property type="entry name" value="Periplasmic binding protein-like II"/>
    <property type="match status" value="2"/>
</dbReference>
<dbReference type="PROSITE" id="PS50931">
    <property type="entry name" value="HTH_LYSR"/>
    <property type="match status" value="1"/>
</dbReference>
<evidence type="ECO:0000256" key="4">
    <source>
        <dbReference type="ARBA" id="ARBA00023163"/>
    </source>
</evidence>
<name>A0A7W8GBC1_9SPIR</name>
<evidence type="ECO:0000313" key="6">
    <source>
        <dbReference type="EMBL" id="MBB5227187.1"/>
    </source>
</evidence>
<proteinExistence type="inferred from homology"/>
<dbReference type="SUPFAM" id="SSF46785">
    <property type="entry name" value="Winged helix' DNA-binding domain"/>
    <property type="match status" value="1"/>
</dbReference>
<evidence type="ECO:0000256" key="1">
    <source>
        <dbReference type="ARBA" id="ARBA00009437"/>
    </source>
</evidence>
<keyword evidence="7" id="KW-1185">Reference proteome</keyword>
<dbReference type="InterPro" id="IPR036390">
    <property type="entry name" value="WH_DNA-bd_sf"/>
</dbReference>
<reference evidence="6 7" key="1">
    <citation type="submission" date="2020-08" db="EMBL/GenBank/DDBJ databases">
        <title>Genomic Encyclopedia of Type Strains, Phase IV (KMG-IV): sequencing the most valuable type-strain genomes for metagenomic binning, comparative biology and taxonomic classification.</title>
        <authorList>
            <person name="Goeker M."/>
        </authorList>
    </citation>
    <scope>NUCLEOTIDE SEQUENCE [LARGE SCALE GENOMIC DNA]</scope>
    <source>
        <strain evidence="6 7">DSM 103462</strain>
    </source>
</reference>
<dbReference type="PRINTS" id="PR00039">
    <property type="entry name" value="HTHLYSR"/>
</dbReference>
<dbReference type="GO" id="GO:0003700">
    <property type="term" value="F:DNA-binding transcription factor activity"/>
    <property type="evidence" value="ECO:0007669"/>
    <property type="project" value="InterPro"/>
</dbReference>
<evidence type="ECO:0000256" key="3">
    <source>
        <dbReference type="ARBA" id="ARBA00023125"/>
    </source>
</evidence>
<gene>
    <name evidence="6" type="ORF">HNP76_002583</name>
</gene>
<organism evidence="6 7">
    <name type="scientific">Treponema ruminis</name>
    <dbReference type="NCBI Taxonomy" id="744515"/>
    <lineage>
        <taxon>Bacteria</taxon>
        <taxon>Pseudomonadati</taxon>
        <taxon>Spirochaetota</taxon>
        <taxon>Spirochaetia</taxon>
        <taxon>Spirochaetales</taxon>
        <taxon>Treponemataceae</taxon>
        <taxon>Treponema</taxon>
    </lineage>
</organism>
<dbReference type="Proteomes" id="UP000518887">
    <property type="component" value="Unassembled WGS sequence"/>
</dbReference>
<feature type="domain" description="HTH lysR-type" evidence="5">
    <location>
        <begin position="1"/>
        <end position="58"/>
    </location>
</feature>
<dbReference type="FunFam" id="1.10.10.10:FF:000001">
    <property type="entry name" value="LysR family transcriptional regulator"/>
    <property type="match status" value="1"/>
</dbReference>
<evidence type="ECO:0000259" key="5">
    <source>
        <dbReference type="PROSITE" id="PS50931"/>
    </source>
</evidence>
<keyword evidence="4" id="KW-0804">Transcription</keyword>
<dbReference type="CDD" id="cd05466">
    <property type="entry name" value="PBP2_LTTR_substrate"/>
    <property type="match status" value="1"/>
</dbReference>
<dbReference type="GO" id="GO:0003677">
    <property type="term" value="F:DNA binding"/>
    <property type="evidence" value="ECO:0007669"/>
    <property type="project" value="UniProtKB-KW"/>
</dbReference>
<protein>
    <submittedName>
        <fullName evidence="6">DNA-binding transcriptional LysR family regulator</fullName>
    </submittedName>
</protein>
<dbReference type="PANTHER" id="PTHR30346:SF0">
    <property type="entry name" value="HCA OPERON TRANSCRIPTIONAL ACTIVATOR HCAR"/>
    <property type="match status" value="1"/>
</dbReference>
<evidence type="ECO:0000313" key="7">
    <source>
        <dbReference type="Proteomes" id="UP000518887"/>
    </source>
</evidence>
<dbReference type="InterPro" id="IPR000847">
    <property type="entry name" value="LysR_HTH_N"/>
</dbReference>
<dbReference type="GO" id="GO:0032993">
    <property type="term" value="C:protein-DNA complex"/>
    <property type="evidence" value="ECO:0007669"/>
    <property type="project" value="TreeGrafter"/>
</dbReference>
<comment type="caution">
    <text evidence="6">The sequence shown here is derived from an EMBL/GenBank/DDBJ whole genome shotgun (WGS) entry which is preliminary data.</text>
</comment>
<dbReference type="SUPFAM" id="SSF53850">
    <property type="entry name" value="Periplasmic binding protein-like II"/>
    <property type="match status" value="1"/>
</dbReference>
<dbReference type="InterPro" id="IPR036388">
    <property type="entry name" value="WH-like_DNA-bd_sf"/>
</dbReference>
<evidence type="ECO:0000256" key="2">
    <source>
        <dbReference type="ARBA" id="ARBA00023015"/>
    </source>
</evidence>
<dbReference type="Gene3D" id="1.10.10.10">
    <property type="entry name" value="Winged helix-like DNA-binding domain superfamily/Winged helix DNA-binding domain"/>
    <property type="match status" value="1"/>
</dbReference>
<keyword evidence="3 6" id="KW-0238">DNA-binding</keyword>
<dbReference type="Pfam" id="PF03466">
    <property type="entry name" value="LysR_substrate"/>
    <property type="match status" value="1"/>
</dbReference>
<dbReference type="AlphaFoldDB" id="A0A7W8GBC1"/>
<dbReference type="InterPro" id="IPR005119">
    <property type="entry name" value="LysR_subst-bd"/>
</dbReference>
<sequence length="303" mass="34062">MTLQQLKYAVAVADSQNITEASHRVFISQPSLTAAIRELEREMGITIFSRSNKGVTVTNEGNEFLSYARQILEQTALLEDRFKGGNGGSSIFSVSCQHYSFAVNAFVDLIKKFGGSEYDFTIRETQTHEIIEDVAHLKSEIGVLYTSKRNEDVILKLIKKNNLQFEPLFTRPLHVFISTKNPLAAKSEISISDLAPFPYLTYEQGDFNSFYFSEEPLTEIDFDCPKNIKVRDRATLFNLLIGLDGYTICSGIISHELNGKDIISRPLAVNDSMTVGIITRKGVVLSRYAEFYVAALKKREDSL</sequence>
<dbReference type="PANTHER" id="PTHR30346">
    <property type="entry name" value="TRANSCRIPTIONAL DUAL REGULATOR HCAR-RELATED"/>
    <property type="match status" value="1"/>
</dbReference>